<protein>
    <submittedName>
        <fullName evidence="1">Uncharacterized protein</fullName>
    </submittedName>
</protein>
<keyword evidence="2" id="KW-1185">Reference proteome</keyword>
<sequence>MARASRLSVVVGLAQQPLANKSLGPVSYIYPGRAADRELDWRCYSLGTLVPDLTSAVGPDVGRLERSPRLIGAGLVVRCGGRSFSRFRCLASRPGGVTQGRDMEHFGGGILAFLLWPDRRLTRAAAWGELRPGESCGLERAGGARAE</sequence>
<dbReference type="Proteomes" id="UP001066276">
    <property type="component" value="Chromosome 11"/>
</dbReference>
<evidence type="ECO:0000313" key="1">
    <source>
        <dbReference type="EMBL" id="KAJ1088115.1"/>
    </source>
</evidence>
<evidence type="ECO:0000313" key="2">
    <source>
        <dbReference type="Proteomes" id="UP001066276"/>
    </source>
</evidence>
<reference evidence="1" key="1">
    <citation type="journal article" date="2022" name="bioRxiv">
        <title>Sequencing and chromosome-scale assembly of the giantPleurodeles waltlgenome.</title>
        <authorList>
            <person name="Brown T."/>
            <person name="Elewa A."/>
            <person name="Iarovenko S."/>
            <person name="Subramanian E."/>
            <person name="Araus A.J."/>
            <person name="Petzold A."/>
            <person name="Susuki M."/>
            <person name="Suzuki K.-i.T."/>
            <person name="Hayashi T."/>
            <person name="Toyoda A."/>
            <person name="Oliveira C."/>
            <person name="Osipova E."/>
            <person name="Leigh N.D."/>
            <person name="Simon A."/>
            <person name="Yun M.H."/>
        </authorList>
    </citation>
    <scope>NUCLEOTIDE SEQUENCE</scope>
    <source>
        <strain evidence="1">20211129_DDA</strain>
        <tissue evidence="1">Liver</tissue>
    </source>
</reference>
<organism evidence="1 2">
    <name type="scientific">Pleurodeles waltl</name>
    <name type="common">Iberian ribbed newt</name>
    <dbReference type="NCBI Taxonomy" id="8319"/>
    <lineage>
        <taxon>Eukaryota</taxon>
        <taxon>Metazoa</taxon>
        <taxon>Chordata</taxon>
        <taxon>Craniata</taxon>
        <taxon>Vertebrata</taxon>
        <taxon>Euteleostomi</taxon>
        <taxon>Amphibia</taxon>
        <taxon>Batrachia</taxon>
        <taxon>Caudata</taxon>
        <taxon>Salamandroidea</taxon>
        <taxon>Salamandridae</taxon>
        <taxon>Pleurodelinae</taxon>
        <taxon>Pleurodeles</taxon>
    </lineage>
</organism>
<name>A0AAV7LKZ8_PLEWA</name>
<dbReference type="AlphaFoldDB" id="A0AAV7LKZ8"/>
<comment type="caution">
    <text evidence="1">The sequence shown here is derived from an EMBL/GenBank/DDBJ whole genome shotgun (WGS) entry which is preliminary data.</text>
</comment>
<accession>A0AAV7LKZ8</accession>
<dbReference type="EMBL" id="JANPWB010000015">
    <property type="protein sequence ID" value="KAJ1088115.1"/>
    <property type="molecule type" value="Genomic_DNA"/>
</dbReference>
<proteinExistence type="predicted"/>
<gene>
    <name evidence="1" type="ORF">NDU88_001274</name>
</gene>